<dbReference type="InterPro" id="IPR032675">
    <property type="entry name" value="LRR_dom_sf"/>
</dbReference>
<dbReference type="Proteomes" id="UP000320475">
    <property type="component" value="Unassembled WGS sequence"/>
</dbReference>
<dbReference type="GO" id="GO:0031267">
    <property type="term" value="F:small GTPase binding"/>
    <property type="evidence" value="ECO:0007669"/>
    <property type="project" value="TreeGrafter"/>
</dbReference>
<dbReference type="EMBL" id="QEAM01000057">
    <property type="protein sequence ID" value="TPX48197.1"/>
    <property type="molecule type" value="Genomic_DNA"/>
</dbReference>
<comment type="caution">
    <text evidence="4">The sequence shown here is derived from an EMBL/GenBank/DDBJ whole genome shotgun (WGS) entry which is preliminary data.</text>
</comment>
<dbReference type="OrthoDB" id="120976at2759"/>
<name>A0A507D9Z1_9FUNG</name>
<keyword evidence="1" id="KW-0343">GTPase activation</keyword>
<keyword evidence="3" id="KW-0677">Repeat</keyword>
<dbReference type="GO" id="GO:0005096">
    <property type="term" value="F:GTPase activator activity"/>
    <property type="evidence" value="ECO:0007669"/>
    <property type="project" value="UniProtKB-KW"/>
</dbReference>
<dbReference type="GO" id="GO:0005829">
    <property type="term" value="C:cytosol"/>
    <property type="evidence" value="ECO:0007669"/>
    <property type="project" value="TreeGrafter"/>
</dbReference>
<dbReference type="InterPro" id="IPR001611">
    <property type="entry name" value="Leu-rich_rpt"/>
</dbReference>
<dbReference type="GO" id="GO:0005634">
    <property type="term" value="C:nucleus"/>
    <property type="evidence" value="ECO:0007669"/>
    <property type="project" value="TreeGrafter"/>
</dbReference>
<dbReference type="VEuPathDB" id="FungiDB:SeMB42_g03911"/>
<sequence>MLYNSSTKMHDEYNLITKILTSHTVNRFLTKTIHKQRMALHRIRLVGGSVWWRTYLVACSWKPHLDNEVIRVLQFLFVALARTIASAGKYMFTTNPDKHAVSLSLDQRALMHKYTKKYPYLRDLETKRVVEFQSICFPGLSIRLFLFFLAEINIVSNLDSPSITALAVLLPLPLMVHDLNLSSNPIGEAGAAVLVKGLTSNTSLERLYLSNRHLEDTGLKSIVEFLSTNSHLEELYLSQNGLGNISANILATVLSKNTKLKVLGLAENRIGDEGARSLADTAKSSSSGLALLYRIKNEITDTGANALARTFNSINLSRTPRAKVFLYGNDVRDASLKSDAVYL</sequence>
<keyword evidence="2" id="KW-0433">Leucine-rich repeat</keyword>
<proteinExistence type="predicted"/>
<dbReference type="AlphaFoldDB" id="A0A507D9Z1"/>
<evidence type="ECO:0000256" key="2">
    <source>
        <dbReference type="ARBA" id="ARBA00022614"/>
    </source>
</evidence>
<reference evidence="4 5" key="1">
    <citation type="journal article" date="2019" name="Sci. Rep.">
        <title>Comparative genomics of chytrid fungi reveal insights into the obligate biotrophic and pathogenic lifestyle of Synchytrium endobioticum.</title>
        <authorList>
            <person name="van de Vossenberg B.T.L.H."/>
            <person name="Warris S."/>
            <person name="Nguyen H.D.T."/>
            <person name="van Gent-Pelzer M.P.E."/>
            <person name="Joly D.L."/>
            <person name="van de Geest H.C."/>
            <person name="Bonants P.J.M."/>
            <person name="Smith D.S."/>
            <person name="Levesque C.A."/>
            <person name="van der Lee T.A.J."/>
        </authorList>
    </citation>
    <scope>NUCLEOTIDE SEQUENCE [LARGE SCALE GENOMIC DNA]</scope>
    <source>
        <strain evidence="4 5">LEV6574</strain>
    </source>
</reference>
<dbReference type="Pfam" id="PF13516">
    <property type="entry name" value="LRR_6"/>
    <property type="match status" value="4"/>
</dbReference>
<protein>
    <submittedName>
        <fullName evidence="4">Uncharacterized protein</fullName>
    </submittedName>
</protein>
<dbReference type="Gene3D" id="3.80.10.10">
    <property type="entry name" value="Ribonuclease Inhibitor"/>
    <property type="match status" value="1"/>
</dbReference>
<organism evidence="4 5">
    <name type="scientific">Synchytrium endobioticum</name>
    <dbReference type="NCBI Taxonomy" id="286115"/>
    <lineage>
        <taxon>Eukaryota</taxon>
        <taxon>Fungi</taxon>
        <taxon>Fungi incertae sedis</taxon>
        <taxon>Chytridiomycota</taxon>
        <taxon>Chytridiomycota incertae sedis</taxon>
        <taxon>Chytridiomycetes</taxon>
        <taxon>Synchytriales</taxon>
        <taxon>Synchytriaceae</taxon>
        <taxon>Synchytrium</taxon>
    </lineage>
</organism>
<evidence type="ECO:0000313" key="4">
    <source>
        <dbReference type="EMBL" id="TPX48197.1"/>
    </source>
</evidence>
<gene>
    <name evidence="4" type="ORF">SeLEV6574_g02179</name>
</gene>
<evidence type="ECO:0000256" key="3">
    <source>
        <dbReference type="ARBA" id="ARBA00022737"/>
    </source>
</evidence>
<dbReference type="PANTHER" id="PTHR24113">
    <property type="entry name" value="RAN GTPASE-ACTIVATING PROTEIN 1"/>
    <property type="match status" value="1"/>
</dbReference>
<evidence type="ECO:0000313" key="5">
    <source>
        <dbReference type="Proteomes" id="UP000320475"/>
    </source>
</evidence>
<dbReference type="PANTHER" id="PTHR24113:SF12">
    <property type="entry name" value="RAN GTPASE-ACTIVATING PROTEIN 1"/>
    <property type="match status" value="1"/>
</dbReference>
<dbReference type="InterPro" id="IPR027038">
    <property type="entry name" value="RanGap"/>
</dbReference>
<dbReference type="SMART" id="SM00368">
    <property type="entry name" value="LRR_RI"/>
    <property type="match status" value="4"/>
</dbReference>
<dbReference type="GO" id="GO:0048471">
    <property type="term" value="C:perinuclear region of cytoplasm"/>
    <property type="evidence" value="ECO:0007669"/>
    <property type="project" value="TreeGrafter"/>
</dbReference>
<dbReference type="GO" id="GO:0006913">
    <property type="term" value="P:nucleocytoplasmic transport"/>
    <property type="evidence" value="ECO:0007669"/>
    <property type="project" value="TreeGrafter"/>
</dbReference>
<accession>A0A507D9Z1</accession>
<dbReference type="SUPFAM" id="SSF52047">
    <property type="entry name" value="RNI-like"/>
    <property type="match status" value="1"/>
</dbReference>
<evidence type="ECO:0000256" key="1">
    <source>
        <dbReference type="ARBA" id="ARBA00022468"/>
    </source>
</evidence>